<comment type="caution">
    <text evidence="3">The sequence shown here is derived from an EMBL/GenBank/DDBJ whole genome shotgun (WGS) entry which is preliminary data.</text>
</comment>
<dbReference type="Pfam" id="PF00582">
    <property type="entry name" value="Usp"/>
    <property type="match status" value="1"/>
</dbReference>
<dbReference type="PANTHER" id="PTHR46553">
    <property type="entry name" value="ADENINE NUCLEOTIDE ALPHA HYDROLASES-LIKE SUPERFAMILY PROTEIN"/>
    <property type="match status" value="1"/>
</dbReference>
<name>A0A7X1TMP6_9MICC</name>
<dbReference type="EMBL" id="VJXX01000001">
    <property type="protein sequence ID" value="MPY09776.1"/>
    <property type="molecule type" value="Genomic_DNA"/>
</dbReference>
<evidence type="ECO:0000259" key="2">
    <source>
        <dbReference type="Pfam" id="PF00582"/>
    </source>
</evidence>
<gene>
    <name evidence="3" type="ORF">FNH21_03405</name>
</gene>
<dbReference type="Proteomes" id="UP000326464">
    <property type="component" value="Unassembled WGS sequence"/>
</dbReference>
<dbReference type="PANTHER" id="PTHR46553:SF3">
    <property type="entry name" value="ADENINE NUCLEOTIDE ALPHA HYDROLASES-LIKE SUPERFAMILY PROTEIN"/>
    <property type="match status" value="1"/>
</dbReference>
<feature type="domain" description="UspA" evidence="2">
    <location>
        <begin position="10"/>
        <end position="142"/>
    </location>
</feature>
<dbReference type="InterPro" id="IPR006016">
    <property type="entry name" value="UspA"/>
</dbReference>
<dbReference type="AlphaFoldDB" id="A0A7X1TMP6"/>
<dbReference type="InterPro" id="IPR006015">
    <property type="entry name" value="Universal_stress_UspA"/>
</dbReference>
<sequence>MVRIEADHEVVVGVDGSEESIEALRYAGTLAPFLNATLHVITTWDYPAADPLLMPFGSGEFADVTRRDLNRALVAAYGYETPPRLRTTVVFARPARALLEASRHAALLIVGRRGNGRVPVRGLGSVSSACVSRAQCPVLVVPRRLADGEEVVPRTAKL</sequence>
<dbReference type="SUPFAM" id="SSF52402">
    <property type="entry name" value="Adenine nucleotide alpha hydrolases-like"/>
    <property type="match status" value="1"/>
</dbReference>
<evidence type="ECO:0000313" key="4">
    <source>
        <dbReference type="Proteomes" id="UP000326464"/>
    </source>
</evidence>
<evidence type="ECO:0000313" key="3">
    <source>
        <dbReference type="EMBL" id="MPY09776.1"/>
    </source>
</evidence>
<accession>A0A7X1TMP6</accession>
<proteinExistence type="inferred from homology"/>
<keyword evidence="4" id="KW-1185">Reference proteome</keyword>
<comment type="similarity">
    <text evidence="1">Belongs to the universal stress protein A family.</text>
</comment>
<dbReference type="InterPro" id="IPR014729">
    <property type="entry name" value="Rossmann-like_a/b/a_fold"/>
</dbReference>
<dbReference type="PRINTS" id="PR01438">
    <property type="entry name" value="UNVRSLSTRESS"/>
</dbReference>
<evidence type="ECO:0000256" key="1">
    <source>
        <dbReference type="ARBA" id="ARBA00008791"/>
    </source>
</evidence>
<reference evidence="4" key="1">
    <citation type="submission" date="2019-07" db="EMBL/GenBank/DDBJ databases">
        <title>Arthrobacter KR32 sp. nov., isolated from mountain cheese made of cows milk.</title>
        <authorList>
            <person name="Flegler A."/>
        </authorList>
    </citation>
    <scope>NUCLEOTIDE SEQUENCE [LARGE SCALE GENOMIC DNA]</scope>
    <source>
        <strain evidence="4">KR32</strain>
    </source>
</reference>
<dbReference type="Gene3D" id="3.40.50.620">
    <property type="entry name" value="HUPs"/>
    <property type="match status" value="1"/>
</dbReference>
<organism evidence="3 4">
    <name type="scientific">Arthrobacter bussei</name>
    <dbReference type="NCBI Taxonomy" id="2594179"/>
    <lineage>
        <taxon>Bacteria</taxon>
        <taxon>Bacillati</taxon>
        <taxon>Actinomycetota</taxon>
        <taxon>Actinomycetes</taxon>
        <taxon>Micrococcales</taxon>
        <taxon>Micrococcaceae</taxon>
        <taxon>Arthrobacter</taxon>
    </lineage>
</organism>
<protein>
    <submittedName>
        <fullName evidence="3">Universal stress protein</fullName>
    </submittedName>
</protein>